<dbReference type="EMBL" id="QKZR01000003">
    <property type="protein sequence ID" value="PZX39763.1"/>
    <property type="molecule type" value="Genomic_DNA"/>
</dbReference>
<evidence type="ECO:0008006" key="4">
    <source>
        <dbReference type="Google" id="ProtNLM"/>
    </source>
</evidence>
<dbReference type="Proteomes" id="UP000248584">
    <property type="component" value="Unassembled WGS sequence"/>
</dbReference>
<gene>
    <name evidence="2" type="ORF">LX97_02120</name>
</gene>
<evidence type="ECO:0000256" key="1">
    <source>
        <dbReference type="SAM" id="SignalP"/>
    </source>
</evidence>
<protein>
    <recommendedName>
        <fullName evidence="4">PsbP C-terminal domain-containing protein</fullName>
    </recommendedName>
</protein>
<feature type="signal peptide" evidence="1">
    <location>
        <begin position="1"/>
        <end position="19"/>
    </location>
</feature>
<dbReference type="RefSeq" id="WP_015363197.1">
    <property type="nucleotide sequence ID" value="NZ_QKZR01000003.1"/>
</dbReference>
<reference evidence="2 3" key="1">
    <citation type="submission" date="2018-06" db="EMBL/GenBank/DDBJ databases">
        <title>Genomic Encyclopedia of Archaeal and Bacterial Type Strains, Phase II (KMG-II): from individual species to whole genera.</title>
        <authorList>
            <person name="Goeker M."/>
        </authorList>
    </citation>
    <scope>NUCLEOTIDE SEQUENCE [LARGE SCALE GENOMIC DNA]</scope>
    <source>
        <strain evidence="2 3">DSM 17205</strain>
    </source>
</reference>
<organism evidence="2 3">
    <name type="scientific">Nonlabens dokdonensis</name>
    <dbReference type="NCBI Taxonomy" id="328515"/>
    <lineage>
        <taxon>Bacteria</taxon>
        <taxon>Pseudomonadati</taxon>
        <taxon>Bacteroidota</taxon>
        <taxon>Flavobacteriia</taxon>
        <taxon>Flavobacteriales</taxon>
        <taxon>Flavobacteriaceae</taxon>
        <taxon>Nonlabens</taxon>
    </lineage>
</organism>
<proteinExistence type="predicted"/>
<keyword evidence="3" id="KW-1185">Reference proteome</keyword>
<accession>A0ABX5PX41</accession>
<comment type="caution">
    <text evidence="2">The sequence shown here is derived from an EMBL/GenBank/DDBJ whole genome shotgun (WGS) entry which is preliminary data.</text>
</comment>
<name>A0ABX5PX41_9FLAO</name>
<feature type="chain" id="PRO_5045894138" description="PsbP C-terminal domain-containing protein" evidence="1">
    <location>
        <begin position="20"/>
        <end position="178"/>
    </location>
</feature>
<sequence length="178" mass="20188">MRFFYITAILLFTTLQVNAQEWEVYKNETLQFRADFPNTPKKTVEKVDTAVGTLDMHMVMYAPESGDDNAVYSIIRSDYPAEQFANATDEKIKSVLDGAVEGARSNLNGELVYDKSVKFNGYASRNVKIEIAGAFVYLNTTLVNNSMFITQVICMTDNDNNTSIKRFQDSFEIIKTKQ</sequence>
<keyword evidence="1" id="KW-0732">Signal</keyword>
<evidence type="ECO:0000313" key="3">
    <source>
        <dbReference type="Proteomes" id="UP000248584"/>
    </source>
</evidence>
<evidence type="ECO:0000313" key="2">
    <source>
        <dbReference type="EMBL" id="PZX39763.1"/>
    </source>
</evidence>